<evidence type="ECO:0000256" key="1">
    <source>
        <dbReference type="ARBA" id="ARBA00004123"/>
    </source>
</evidence>
<reference evidence="8 9" key="1">
    <citation type="submission" date="2015-06" db="EMBL/GenBank/DDBJ databases">
        <title>Survival trade-offs in plant roots during colonization by closely related pathogenic and mutualistic fungi.</title>
        <authorList>
            <person name="Hacquard S."/>
            <person name="Kracher B."/>
            <person name="Hiruma K."/>
            <person name="Weinman A."/>
            <person name="Muench P."/>
            <person name="Garrido Oter R."/>
            <person name="Ver Loren van Themaat E."/>
            <person name="Dallerey J.-F."/>
            <person name="Damm U."/>
            <person name="Henrissat B."/>
            <person name="Lespinet O."/>
            <person name="Thon M."/>
            <person name="Kemen E."/>
            <person name="McHardy A.C."/>
            <person name="Schulze-Lefert P."/>
            <person name="O'Connell R.J."/>
        </authorList>
    </citation>
    <scope>NUCLEOTIDE SEQUENCE [LARGE SCALE GENOMIC DNA]</scope>
    <source>
        <strain evidence="8 9">0861</strain>
    </source>
</reference>
<organism evidence="8 9">
    <name type="scientific">Colletotrichum tofieldiae</name>
    <dbReference type="NCBI Taxonomy" id="708197"/>
    <lineage>
        <taxon>Eukaryota</taxon>
        <taxon>Fungi</taxon>
        <taxon>Dikarya</taxon>
        <taxon>Ascomycota</taxon>
        <taxon>Pezizomycotina</taxon>
        <taxon>Sordariomycetes</taxon>
        <taxon>Hypocreomycetidae</taxon>
        <taxon>Glomerellales</taxon>
        <taxon>Glomerellaceae</taxon>
        <taxon>Colletotrichum</taxon>
        <taxon>Colletotrichum spaethianum species complex</taxon>
    </lineage>
</organism>
<evidence type="ECO:0000256" key="2">
    <source>
        <dbReference type="ARBA" id="ARBA00023015"/>
    </source>
</evidence>
<dbReference type="EMBL" id="LFIV01000097">
    <property type="protein sequence ID" value="KZL70057.1"/>
    <property type="molecule type" value="Genomic_DNA"/>
</dbReference>
<dbReference type="GO" id="GO:0045944">
    <property type="term" value="P:positive regulation of transcription by RNA polymerase II"/>
    <property type="evidence" value="ECO:0007669"/>
    <property type="project" value="TreeGrafter"/>
</dbReference>
<dbReference type="PROSITE" id="PS00463">
    <property type="entry name" value="ZN2_CY6_FUNGAL_1"/>
    <property type="match status" value="1"/>
</dbReference>
<gene>
    <name evidence="8" type="ORF">CT0861_09274</name>
</gene>
<feature type="compositionally biased region" description="Polar residues" evidence="6">
    <location>
        <begin position="106"/>
        <end position="128"/>
    </location>
</feature>
<dbReference type="Proteomes" id="UP000076552">
    <property type="component" value="Unassembled WGS sequence"/>
</dbReference>
<dbReference type="PANTHER" id="PTHR47540">
    <property type="entry name" value="THIAMINE REPRESSIBLE GENES REGULATORY PROTEIN THI5"/>
    <property type="match status" value="1"/>
</dbReference>
<sequence length="369" mass="41097">MQAEVSYTSDSAEPILRPARGTCDNCSLKKVRCPGERPACSRCLATSQTCHYSPKMRMGRPKTRRLDSKLSGVRPRRRVVPDAQSSTPSSTDNQRTSIVPRGHTEGAQQNTNDESGPTLSGQNASHLESNGGPAAPYVIDFETYERYEGRSIHACNISITLLTQLMADRSMRSNPFIETQITNPLALAEQHATDSCACLSIIYLLLDKLKSKHKLSAPDDLVFLRNCVNSAVDVLTCTSCPMRYLAIIQNAVLLGVFCLCLAESYARILDAIDEEEKQARNMGIEKQLIVQSGTNDAIQYSYSPTTNTSASFSVKISPTEWGSIMRRVVKKEIFGAEDHKTLCLVTLIDRLEQRQKCWHELSLDLWPYR</sequence>
<dbReference type="PRINTS" id="PR00755">
    <property type="entry name" value="AFLATOXINBRP"/>
</dbReference>
<keyword evidence="5" id="KW-0539">Nucleus</keyword>
<protein>
    <recommendedName>
        <fullName evidence="7">Zn(2)-C6 fungal-type domain-containing protein</fullName>
    </recommendedName>
</protein>
<dbReference type="GO" id="GO:0008270">
    <property type="term" value="F:zinc ion binding"/>
    <property type="evidence" value="ECO:0007669"/>
    <property type="project" value="InterPro"/>
</dbReference>
<dbReference type="Gene3D" id="4.10.240.10">
    <property type="entry name" value="Zn(2)-C6 fungal-type DNA-binding domain"/>
    <property type="match status" value="1"/>
</dbReference>
<keyword evidence="2" id="KW-0805">Transcription regulation</keyword>
<keyword evidence="4" id="KW-0804">Transcription</keyword>
<dbReference type="PANTHER" id="PTHR47540:SF4">
    <property type="entry name" value="TRANSCRIPTION FACTOR RGLT"/>
    <property type="match status" value="1"/>
</dbReference>
<feature type="compositionally biased region" description="Polar residues" evidence="6">
    <location>
        <begin position="83"/>
        <end position="97"/>
    </location>
</feature>
<evidence type="ECO:0000256" key="6">
    <source>
        <dbReference type="SAM" id="MobiDB-lite"/>
    </source>
</evidence>
<dbReference type="SMART" id="SM00066">
    <property type="entry name" value="GAL4"/>
    <property type="match status" value="1"/>
</dbReference>
<dbReference type="InterPro" id="IPR036864">
    <property type="entry name" value="Zn2-C6_fun-type_DNA-bd_sf"/>
</dbReference>
<comment type="subcellular location">
    <subcellularLocation>
        <location evidence="1">Nucleus</location>
    </subcellularLocation>
</comment>
<dbReference type="GO" id="GO:0043565">
    <property type="term" value="F:sequence-specific DNA binding"/>
    <property type="evidence" value="ECO:0007669"/>
    <property type="project" value="TreeGrafter"/>
</dbReference>
<dbReference type="PROSITE" id="PS50048">
    <property type="entry name" value="ZN2_CY6_FUNGAL_2"/>
    <property type="match status" value="1"/>
</dbReference>
<dbReference type="Pfam" id="PF00172">
    <property type="entry name" value="Zn_clus"/>
    <property type="match status" value="1"/>
</dbReference>
<evidence type="ECO:0000259" key="7">
    <source>
        <dbReference type="PROSITE" id="PS50048"/>
    </source>
</evidence>
<comment type="caution">
    <text evidence="8">The sequence shown here is derived from an EMBL/GenBank/DDBJ whole genome shotgun (WGS) entry which is preliminary data.</text>
</comment>
<feature type="region of interest" description="Disordered" evidence="6">
    <location>
        <begin position="53"/>
        <end position="132"/>
    </location>
</feature>
<name>A0A161YCP4_9PEZI</name>
<dbReference type="InterPro" id="IPR001138">
    <property type="entry name" value="Zn2Cys6_DnaBD"/>
</dbReference>
<dbReference type="GO" id="GO:0000981">
    <property type="term" value="F:DNA-binding transcription factor activity, RNA polymerase II-specific"/>
    <property type="evidence" value="ECO:0007669"/>
    <property type="project" value="InterPro"/>
</dbReference>
<dbReference type="CDD" id="cd00067">
    <property type="entry name" value="GAL4"/>
    <property type="match status" value="1"/>
</dbReference>
<dbReference type="STRING" id="708197.A0A161YCP4"/>
<evidence type="ECO:0000313" key="9">
    <source>
        <dbReference type="Proteomes" id="UP000076552"/>
    </source>
</evidence>
<accession>A0A161YCP4</accession>
<evidence type="ECO:0000256" key="4">
    <source>
        <dbReference type="ARBA" id="ARBA00023163"/>
    </source>
</evidence>
<feature type="domain" description="Zn(2)-C6 fungal-type" evidence="7">
    <location>
        <begin position="22"/>
        <end position="52"/>
    </location>
</feature>
<proteinExistence type="predicted"/>
<evidence type="ECO:0000313" key="8">
    <source>
        <dbReference type="EMBL" id="KZL70057.1"/>
    </source>
</evidence>
<keyword evidence="3" id="KW-0238">DNA-binding</keyword>
<keyword evidence="9" id="KW-1185">Reference proteome</keyword>
<evidence type="ECO:0000256" key="3">
    <source>
        <dbReference type="ARBA" id="ARBA00023125"/>
    </source>
</evidence>
<dbReference type="AlphaFoldDB" id="A0A161YCP4"/>
<dbReference type="SUPFAM" id="SSF57701">
    <property type="entry name" value="Zn2/Cys6 DNA-binding domain"/>
    <property type="match status" value="1"/>
</dbReference>
<dbReference type="InterPro" id="IPR051711">
    <property type="entry name" value="Stress_Response_Reg"/>
</dbReference>
<dbReference type="GO" id="GO:0005634">
    <property type="term" value="C:nucleus"/>
    <property type="evidence" value="ECO:0007669"/>
    <property type="project" value="UniProtKB-SubCell"/>
</dbReference>
<evidence type="ECO:0000256" key="5">
    <source>
        <dbReference type="ARBA" id="ARBA00023242"/>
    </source>
</evidence>